<keyword evidence="8" id="KW-1185">Reference proteome</keyword>
<protein>
    <submittedName>
        <fullName evidence="7">Putative amino acid efflux protein</fullName>
    </submittedName>
</protein>
<dbReference type="HOGENOM" id="CLU_079569_3_1_11"/>
<keyword evidence="4 6" id="KW-1133">Transmembrane helix</keyword>
<sequence length="231" mass="23779">MYLAATVGSLICVDLDLLRFLGITVVVMAVPGPSVLFAITQRVQHGRVAGIVAVLGLETGLLAHVLAACLGVSAVIAASPALLTVLRLGGAGYLAFLGLRQLGIRLPLDSGVLSPGVHHPARTMAAPVSAPDPGRTLWGIFRAGLLVDLLNPKSLVFFLALVPQFIPGGVMSAPLATTMITCVVGLGLLFDGGYAALAGRIQRTALARARHWGPPLAGWCFLLLAATIVVG</sequence>
<organism evidence="7 8">
    <name type="scientific">Microlunatus phosphovorus (strain ATCC 700054 / DSM 10555 / JCM 9379 / NBRC 101784 / NCIMB 13414 / VKM Ac-1990 / NM-1)</name>
    <dbReference type="NCBI Taxonomy" id="1032480"/>
    <lineage>
        <taxon>Bacteria</taxon>
        <taxon>Bacillati</taxon>
        <taxon>Actinomycetota</taxon>
        <taxon>Actinomycetes</taxon>
        <taxon>Propionibacteriales</taxon>
        <taxon>Propionibacteriaceae</taxon>
        <taxon>Microlunatus</taxon>
    </lineage>
</organism>
<proteinExistence type="predicted"/>
<dbReference type="GO" id="GO:0005886">
    <property type="term" value="C:plasma membrane"/>
    <property type="evidence" value="ECO:0007669"/>
    <property type="project" value="UniProtKB-SubCell"/>
</dbReference>
<dbReference type="STRING" id="1032480.MLP_49240"/>
<dbReference type="AlphaFoldDB" id="F5XG04"/>
<evidence type="ECO:0000313" key="8">
    <source>
        <dbReference type="Proteomes" id="UP000007947"/>
    </source>
</evidence>
<evidence type="ECO:0000256" key="5">
    <source>
        <dbReference type="ARBA" id="ARBA00023136"/>
    </source>
</evidence>
<feature type="transmembrane region" description="Helical" evidence="6">
    <location>
        <begin position="20"/>
        <end position="39"/>
    </location>
</feature>
<dbReference type="PANTHER" id="PTHR30086">
    <property type="entry name" value="ARGININE EXPORTER PROTEIN ARGO"/>
    <property type="match status" value="1"/>
</dbReference>
<evidence type="ECO:0000313" key="7">
    <source>
        <dbReference type="EMBL" id="BAK37938.1"/>
    </source>
</evidence>
<keyword evidence="5 6" id="KW-0472">Membrane</keyword>
<dbReference type="PIRSF" id="PIRSF006324">
    <property type="entry name" value="LeuE"/>
    <property type="match status" value="1"/>
</dbReference>
<feature type="transmembrane region" description="Helical" evidence="6">
    <location>
        <begin position="51"/>
        <end position="75"/>
    </location>
</feature>
<dbReference type="RefSeq" id="WP_013865760.1">
    <property type="nucleotide sequence ID" value="NC_015635.1"/>
</dbReference>
<reference evidence="7 8" key="1">
    <citation type="submission" date="2011-05" db="EMBL/GenBank/DDBJ databases">
        <title>Whole genome sequence of Microlunatus phosphovorus NM-1.</title>
        <authorList>
            <person name="Hosoyama A."/>
            <person name="Sasaki K."/>
            <person name="Harada T."/>
            <person name="Igarashi R."/>
            <person name="Kawakoshi A."/>
            <person name="Sasagawa M."/>
            <person name="Fukada J."/>
            <person name="Nakamura S."/>
            <person name="Katano Y."/>
            <person name="Hanada S."/>
            <person name="Kamagata Y."/>
            <person name="Nakamura N."/>
            <person name="Yamazaki S."/>
            <person name="Fujita N."/>
        </authorList>
    </citation>
    <scope>NUCLEOTIDE SEQUENCE [LARGE SCALE GENOMIC DNA]</scope>
    <source>
        <strain evidence="8">ATCC 700054 / DSM 10555 / JCM 9379 / NBRC 101784 / NCIMB 13414 / VKM Ac-1990 / NM-1</strain>
    </source>
</reference>
<name>F5XG04_MICPN</name>
<feature type="transmembrane region" description="Helical" evidence="6">
    <location>
        <begin position="178"/>
        <end position="199"/>
    </location>
</feature>
<evidence type="ECO:0000256" key="2">
    <source>
        <dbReference type="ARBA" id="ARBA00022475"/>
    </source>
</evidence>
<evidence type="ECO:0000256" key="3">
    <source>
        <dbReference type="ARBA" id="ARBA00022692"/>
    </source>
</evidence>
<evidence type="ECO:0000256" key="4">
    <source>
        <dbReference type="ARBA" id="ARBA00022989"/>
    </source>
</evidence>
<gene>
    <name evidence="7" type="ordered locus">MLP_49240</name>
</gene>
<dbReference type="EMBL" id="AP012204">
    <property type="protein sequence ID" value="BAK37938.1"/>
    <property type="molecule type" value="Genomic_DNA"/>
</dbReference>
<dbReference type="InterPro" id="IPR001123">
    <property type="entry name" value="LeuE-type"/>
</dbReference>
<feature type="transmembrane region" description="Helical" evidence="6">
    <location>
        <begin position="211"/>
        <end position="230"/>
    </location>
</feature>
<dbReference type="PANTHER" id="PTHR30086:SF20">
    <property type="entry name" value="ARGININE EXPORTER PROTEIN ARGO-RELATED"/>
    <property type="match status" value="1"/>
</dbReference>
<comment type="subcellular location">
    <subcellularLocation>
        <location evidence="1">Cell membrane</location>
        <topology evidence="1">Multi-pass membrane protein</topology>
    </subcellularLocation>
</comment>
<evidence type="ECO:0000256" key="1">
    <source>
        <dbReference type="ARBA" id="ARBA00004651"/>
    </source>
</evidence>
<feature type="transmembrane region" description="Helical" evidence="6">
    <location>
        <begin position="145"/>
        <end position="166"/>
    </location>
</feature>
<dbReference type="KEGG" id="mph:MLP_49240"/>
<feature type="transmembrane region" description="Helical" evidence="6">
    <location>
        <begin position="81"/>
        <end position="99"/>
    </location>
</feature>
<dbReference type="eggNOG" id="COG1280">
    <property type="taxonomic scope" value="Bacteria"/>
</dbReference>
<evidence type="ECO:0000256" key="6">
    <source>
        <dbReference type="SAM" id="Phobius"/>
    </source>
</evidence>
<dbReference type="Proteomes" id="UP000007947">
    <property type="component" value="Chromosome"/>
</dbReference>
<dbReference type="OrthoDB" id="3175972at2"/>
<dbReference type="Pfam" id="PF01810">
    <property type="entry name" value="LysE"/>
    <property type="match status" value="1"/>
</dbReference>
<keyword evidence="2" id="KW-1003">Cell membrane</keyword>
<keyword evidence="3 6" id="KW-0812">Transmembrane</keyword>
<accession>F5XG04</accession>
<dbReference type="GO" id="GO:0015171">
    <property type="term" value="F:amino acid transmembrane transporter activity"/>
    <property type="evidence" value="ECO:0007669"/>
    <property type="project" value="TreeGrafter"/>
</dbReference>